<proteinExistence type="predicted"/>
<dbReference type="PANTHER" id="PTHR47027:SF20">
    <property type="entry name" value="REVERSE TRANSCRIPTASE-LIKE PROTEIN WITH RNA-DIRECTED DNA POLYMERASE DOMAIN"/>
    <property type="match status" value="1"/>
</dbReference>
<dbReference type="PROSITE" id="PS50878">
    <property type="entry name" value="RT_POL"/>
    <property type="match status" value="1"/>
</dbReference>
<feature type="domain" description="Reverse transcriptase" evidence="1">
    <location>
        <begin position="1"/>
        <end position="80"/>
    </location>
</feature>
<protein>
    <submittedName>
        <fullName evidence="4">Reverse transcriptase domain-containing protein</fullName>
    </submittedName>
</protein>
<accession>A0A0R3PFD1</accession>
<keyword evidence="3" id="KW-1185">Reference proteome</keyword>
<name>A0A0R3PFD1_ANGCS</name>
<dbReference type="STRING" id="334426.A0A0R3PFD1"/>
<organism evidence="4">
    <name type="scientific">Angiostrongylus costaricensis</name>
    <name type="common">Nematode worm</name>
    <dbReference type="NCBI Taxonomy" id="334426"/>
    <lineage>
        <taxon>Eukaryota</taxon>
        <taxon>Metazoa</taxon>
        <taxon>Ecdysozoa</taxon>
        <taxon>Nematoda</taxon>
        <taxon>Chromadorea</taxon>
        <taxon>Rhabditida</taxon>
        <taxon>Rhabditina</taxon>
        <taxon>Rhabditomorpha</taxon>
        <taxon>Strongyloidea</taxon>
        <taxon>Metastrongylidae</taxon>
        <taxon>Angiostrongylus</taxon>
    </lineage>
</organism>
<dbReference type="InterPro" id="IPR000477">
    <property type="entry name" value="RT_dom"/>
</dbReference>
<dbReference type="PANTHER" id="PTHR47027">
    <property type="entry name" value="REVERSE TRANSCRIPTASE DOMAIN-CONTAINING PROTEIN"/>
    <property type="match status" value="1"/>
</dbReference>
<sequence>MRTLEWDNMEMKIDGRQLHHVRFADDIVLVTPNITQAERMLDDFNKAYGKIVFQLNLTKAMFMRNGLVSHAQFTLNGTNISKWLQLWLSRSGFQCDERLSSRAEQKDTSGLGSLHEHRQCSEGTRNARLRAYLFDSTVLPALTYTSETWSLLKQDEWSLSVIERAVEGTMLGVSLSTQVRDGFRSSALRQRSKIKGAVLHTKQSKIRCAGRVMRMNDNRWTRAVSDWIPQDIKRTAGRPPTLWSEFFTKSVEER</sequence>
<dbReference type="EMBL" id="UYYA01000673">
    <property type="protein sequence ID" value="VDM54457.1"/>
    <property type="molecule type" value="Genomic_DNA"/>
</dbReference>
<reference evidence="2 3" key="2">
    <citation type="submission" date="2018-11" db="EMBL/GenBank/DDBJ databases">
        <authorList>
            <consortium name="Pathogen Informatics"/>
        </authorList>
    </citation>
    <scope>NUCLEOTIDE SEQUENCE [LARGE SCALE GENOMIC DNA]</scope>
    <source>
        <strain evidence="2 3">Costa Rica</strain>
    </source>
</reference>
<dbReference type="OrthoDB" id="5829528at2759"/>
<dbReference type="AlphaFoldDB" id="A0A0R3PFD1"/>
<evidence type="ECO:0000313" key="4">
    <source>
        <dbReference type="WBParaSite" id="ACOC_0000287101-mRNA-1"/>
    </source>
</evidence>
<evidence type="ECO:0000259" key="1">
    <source>
        <dbReference type="PROSITE" id="PS50878"/>
    </source>
</evidence>
<evidence type="ECO:0000313" key="2">
    <source>
        <dbReference type="EMBL" id="VDM54457.1"/>
    </source>
</evidence>
<gene>
    <name evidence="2" type="ORF">ACOC_LOCUS2872</name>
</gene>
<dbReference type="Proteomes" id="UP000267027">
    <property type="component" value="Unassembled WGS sequence"/>
</dbReference>
<reference evidence="4" key="1">
    <citation type="submission" date="2017-02" db="UniProtKB">
        <authorList>
            <consortium name="WormBaseParasite"/>
        </authorList>
    </citation>
    <scope>IDENTIFICATION</scope>
</reference>
<evidence type="ECO:0000313" key="3">
    <source>
        <dbReference type="Proteomes" id="UP000267027"/>
    </source>
</evidence>
<dbReference type="WBParaSite" id="ACOC_0000287101-mRNA-1">
    <property type="protein sequence ID" value="ACOC_0000287101-mRNA-1"/>
    <property type="gene ID" value="ACOC_0000287101"/>
</dbReference>